<dbReference type="GeneID" id="37109147"/>
<comment type="caution">
    <text evidence="1">The sequence shown here is derived from an EMBL/GenBank/DDBJ whole genome shotgun (WGS) entry which is preliminary data.</text>
</comment>
<evidence type="ECO:0000313" key="1">
    <source>
        <dbReference type="EMBL" id="PWY66036.1"/>
    </source>
</evidence>
<name>A0A317UWY7_9EURO</name>
<dbReference type="AlphaFoldDB" id="A0A317UWY7"/>
<dbReference type="Proteomes" id="UP000246702">
    <property type="component" value="Unassembled WGS sequence"/>
</dbReference>
<evidence type="ECO:0000313" key="2">
    <source>
        <dbReference type="Proteomes" id="UP000246702"/>
    </source>
</evidence>
<gene>
    <name evidence="1" type="ORF">BO94DRAFT_334739</name>
</gene>
<reference evidence="1 2" key="1">
    <citation type="submission" date="2016-12" db="EMBL/GenBank/DDBJ databases">
        <title>The genomes of Aspergillus section Nigri reveals drivers in fungal speciation.</title>
        <authorList>
            <consortium name="DOE Joint Genome Institute"/>
            <person name="Vesth T.C."/>
            <person name="Nybo J."/>
            <person name="Theobald S."/>
            <person name="Brandl J."/>
            <person name="Frisvad J.C."/>
            <person name="Nielsen K.F."/>
            <person name="Lyhne E.K."/>
            <person name="Kogle M.E."/>
            <person name="Kuo A."/>
            <person name="Riley R."/>
            <person name="Clum A."/>
            <person name="Nolan M."/>
            <person name="Lipzen A."/>
            <person name="Salamov A."/>
            <person name="Henrissat B."/>
            <person name="Wiebenga A."/>
            <person name="De Vries R.P."/>
            <person name="Grigoriev I.V."/>
            <person name="Mortensen U.H."/>
            <person name="Andersen M.R."/>
            <person name="Baker S.E."/>
        </authorList>
    </citation>
    <scope>NUCLEOTIDE SEQUENCE [LARGE SCALE GENOMIC DNA]</scope>
    <source>
        <strain evidence="1 2">CBS 115572</strain>
    </source>
</reference>
<dbReference type="RefSeq" id="XP_025461546.1">
    <property type="nucleotide sequence ID" value="XM_025607004.1"/>
</dbReference>
<sequence length="141" mass="15602">MCWEDGEIKRRVDRWRQRASIQQMSVACWPLLSEPWIFPSSPSLIFGFLSQNSSRLGRGGYDRNDLAGAGAGLNPVTTVMVPCLIISPLLLINGCQSAGNFAMFQRNYFLGSPSGFPTRPTELRALTHALVYHSLINASLD</sequence>
<dbReference type="EMBL" id="MSFK01000054">
    <property type="protein sequence ID" value="PWY66036.1"/>
    <property type="molecule type" value="Genomic_DNA"/>
</dbReference>
<protein>
    <submittedName>
        <fullName evidence="1">Uncharacterized protein</fullName>
    </submittedName>
</protein>
<accession>A0A317UWY7</accession>
<organism evidence="1 2">
    <name type="scientific">Aspergillus sclerotioniger CBS 115572</name>
    <dbReference type="NCBI Taxonomy" id="1450535"/>
    <lineage>
        <taxon>Eukaryota</taxon>
        <taxon>Fungi</taxon>
        <taxon>Dikarya</taxon>
        <taxon>Ascomycota</taxon>
        <taxon>Pezizomycotina</taxon>
        <taxon>Eurotiomycetes</taxon>
        <taxon>Eurotiomycetidae</taxon>
        <taxon>Eurotiales</taxon>
        <taxon>Aspergillaceae</taxon>
        <taxon>Aspergillus</taxon>
        <taxon>Aspergillus subgen. Circumdati</taxon>
    </lineage>
</organism>
<keyword evidence="2" id="KW-1185">Reference proteome</keyword>
<proteinExistence type="predicted"/>